<evidence type="ECO:0000256" key="1">
    <source>
        <dbReference type="ARBA" id="ARBA00004651"/>
    </source>
</evidence>
<dbReference type="Pfam" id="PF03772">
    <property type="entry name" value="Competence"/>
    <property type="match status" value="1"/>
</dbReference>
<dbReference type="NCBIfam" id="TIGR00361">
    <property type="entry name" value="ComEC_Rec2"/>
    <property type="match status" value="1"/>
</dbReference>
<keyword evidence="2" id="KW-1003">Cell membrane</keyword>
<evidence type="ECO:0000313" key="8">
    <source>
        <dbReference type="EMBL" id="QPM69200.1"/>
    </source>
</evidence>
<protein>
    <submittedName>
        <fullName evidence="8">ComE operon protein 3</fullName>
    </submittedName>
</protein>
<proteinExistence type="predicted"/>
<reference evidence="8 9" key="1">
    <citation type="journal article" date="2021" name="Nat. Commun.">
        <title>Isolation of a member of the candidate phylum Atribacteria reveals a unique cell membrane structure.</title>
        <authorList>
            <person name="Taiki K."/>
            <person name="Nobu M.K."/>
            <person name="Kusada H."/>
            <person name="Meng X.-Y."/>
            <person name="Hosoki N."/>
            <person name="Uematsu K."/>
            <person name="Yoshioka H."/>
            <person name="Kamagata Y."/>
            <person name="Tamaki H."/>
        </authorList>
    </citation>
    <scope>NUCLEOTIDE SEQUENCE [LARGE SCALE GENOMIC DNA]</scope>
    <source>
        <strain evidence="8 9">RT761</strain>
    </source>
</reference>
<dbReference type="InterPro" id="IPR004477">
    <property type="entry name" value="ComEC_N"/>
</dbReference>
<feature type="transmembrane region" description="Helical" evidence="6">
    <location>
        <begin position="32"/>
        <end position="50"/>
    </location>
</feature>
<dbReference type="PANTHER" id="PTHR30619">
    <property type="entry name" value="DNA INTERNALIZATION/COMPETENCE PROTEIN COMEC/REC2"/>
    <property type="match status" value="1"/>
</dbReference>
<dbReference type="InterPro" id="IPR052159">
    <property type="entry name" value="Competence_DNA_uptake"/>
</dbReference>
<evidence type="ECO:0000256" key="6">
    <source>
        <dbReference type="SAM" id="Phobius"/>
    </source>
</evidence>
<dbReference type="GO" id="GO:0005886">
    <property type="term" value="C:plasma membrane"/>
    <property type="evidence" value="ECO:0007669"/>
    <property type="project" value="UniProtKB-SubCell"/>
</dbReference>
<keyword evidence="5 6" id="KW-0472">Membrane</keyword>
<evidence type="ECO:0000256" key="2">
    <source>
        <dbReference type="ARBA" id="ARBA00022475"/>
    </source>
</evidence>
<feature type="transmembrane region" description="Helical" evidence="6">
    <location>
        <begin position="490"/>
        <end position="506"/>
    </location>
</feature>
<feature type="transmembrane region" description="Helical" evidence="6">
    <location>
        <begin position="263"/>
        <end position="284"/>
    </location>
</feature>
<feature type="transmembrane region" description="Helical" evidence="6">
    <location>
        <begin position="423"/>
        <end position="447"/>
    </location>
</feature>
<keyword evidence="3 6" id="KW-0812">Transmembrane</keyword>
<accession>A0A7T1ANJ8</accession>
<dbReference type="InterPro" id="IPR036866">
    <property type="entry name" value="RibonucZ/Hydroxyglut_hydro"/>
</dbReference>
<feature type="transmembrane region" description="Helical" evidence="6">
    <location>
        <begin position="331"/>
        <end position="351"/>
    </location>
</feature>
<evidence type="ECO:0000256" key="4">
    <source>
        <dbReference type="ARBA" id="ARBA00022989"/>
    </source>
</evidence>
<keyword evidence="4 6" id="KW-1133">Transmembrane helix</keyword>
<evidence type="ECO:0000313" key="9">
    <source>
        <dbReference type="Proteomes" id="UP000594463"/>
    </source>
</evidence>
<dbReference type="GO" id="GO:0030420">
    <property type="term" value="P:establishment of competence for transformation"/>
    <property type="evidence" value="ECO:0007669"/>
    <property type="project" value="InterPro"/>
</dbReference>
<name>A0A7T1ANJ8_ATRLM</name>
<dbReference type="NCBIfam" id="TIGR00360">
    <property type="entry name" value="ComEC_N-term"/>
    <property type="match status" value="1"/>
</dbReference>
<dbReference type="Gene3D" id="3.60.15.10">
    <property type="entry name" value="Ribonuclease Z/Hydroxyacylglutathione hydrolase-like"/>
    <property type="match status" value="1"/>
</dbReference>
<feature type="domain" description="ComEC/Rec2-related protein" evidence="7">
    <location>
        <begin position="241"/>
        <end position="505"/>
    </location>
</feature>
<feature type="transmembrane region" description="Helical" evidence="6">
    <location>
        <begin position="296"/>
        <end position="325"/>
    </location>
</feature>
<dbReference type="AlphaFoldDB" id="A0A7T1ANJ8"/>
<evidence type="ECO:0000259" key="7">
    <source>
        <dbReference type="Pfam" id="PF03772"/>
    </source>
</evidence>
<gene>
    <name evidence="8" type="primary">comEC</name>
    <name evidence="8" type="ORF">RT761_02429</name>
</gene>
<evidence type="ECO:0000256" key="5">
    <source>
        <dbReference type="ARBA" id="ARBA00023136"/>
    </source>
</evidence>
<dbReference type="RefSeq" id="WP_218111681.1">
    <property type="nucleotide sequence ID" value="NZ_CP065383.1"/>
</dbReference>
<dbReference type="Proteomes" id="UP000594463">
    <property type="component" value="Chromosome"/>
</dbReference>
<feature type="transmembrane region" description="Helical" evidence="6">
    <location>
        <begin position="387"/>
        <end position="411"/>
    </location>
</feature>
<dbReference type="KEGG" id="alam:RT761_02429"/>
<comment type="subcellular location">
    <subcellularLocation>
        <location evidence="1">Cell membrane</location>
        <topology evidence="1">Multi-pass membrane protein</topology>
    </subcellularLocation>
</comment>
<dbReference type="SUPFAM" id="SSF56281">
    <property type="entry name" value="Metallo-hydrolase/oxidoreductase"/>
    <property type="match status" value="1"/>
</dbReference>
<feature type="transmembrane region" description="Helical" evidence="6">
    <location>
        <begin position="513"/>
        <end position="533"/>
    </location>
</feature>
<organism evidence="8 9">
    <name type="scientific">Atribacter laminatus</name>
    <dbReference type="NCBI Taxonomy" id="2847778"/>
    <lineage>
        <taxon>Bacteria</taxon>
        <taxon>Pseudomonadati</taxon>
        <taxon>Atribacterota</taxon>
        <taxon>Atribacteria</taxon>
        <taxon>Atribacterales</taxon>
        <taxon>Atribacteraceae</taxon>
        <taxon>Atribacter</taxon>
    </lineage>
</organism>
<dbReference type="EMBL" id="CP065383">
    <property type="protein sequence ID" value="QPM69200.1"/>
    <property type="molecule type" value="Genomic_DNA"/>
</dbReference>
<keyword evidence="9" id="KW-1185">Reference proteome</keyword>
<feature type="transmembrane region" description="Helical" evidence="6">
    <location>
        <begin position="57"/>
        <end position="75"/>
    </location>
</feature>
<sequence length="787" mass="90802">MNLKSYDRSDSEYNYLLSITNKTIPPNVFHKFFRYPAFLFSIWIIIGFFLQEYFNLSLLLIIVLFGLGFFGQIFLYKYSLWFSLANCLFWLMFAGFIHYFTYQIPINAFRLVQGTKVTYQGTIQRINEKYYLSKIESFSGYRPVLLLKNPELDLDQFLFQRVEVTGLFQPFLACSNPGSINLQTYWRRKRIFGEIQVYKCYPIGNNTFWNNFLSCFEQKRKALSNHWRIKLGIEYPYFAAMLWGEKNDLFQDNTVLLQETGIYHTFCISGLHLTILGGILFFVLQKIRCPKPLAMGTSILFCLLYLFFCSIAPSAFRAFLMFALYLVTKQIGRNTFSIHFISIAFLVMFFLQPEIIFQPGCQLSFVSTLAIILMSSLNPISTQSTKLLRWIINGTLLSTAVSLFTLPLLILNHLSFSSLIWTSNLILIPIAQLSILINFISIFVSWVPPLTNVFSHLIRFLIRILITLSEWSQNNIPHLFWNFDVEKQRIFGWVFWVSLSFLITLFMTKKIKIILLGSMIFLSLILILFGFSVQSQFQVWVLDVGQGLALVGLFDNQAICIDTGGVIRTYGNTGYTILLPFLKNYGIHQLQSVYLTHYHQDHTAGIQSLTEVYDVSGIYGRFENQLEGGIITTPIDSPTISKHHHPYQIEIIPISGFKENDQALVYRLSIQNFSCLVCGDIEEEGIHQLLKAGEDKIQSEVIIIPHHGSYTTDLAQLIRQVRPSLAIISTGENRYGHPDQRTLKLLNDLEIPYYRTDSHGAVGFLIQRTNWKGIVHGKNDFSKMDHQ</sequence>
<dbReference type="PANTHER" id="PTHR30619:SF1">
    <property type="entry name" value="RECOMBINATION PROTEIN 2"/>
    <property type="match status" value="1"/>
</dbReference>
<evidence type="ECO:0000256" key="3">
    <source>
        <dbReference type="ARBA" id="ARBA00022692"/>
    </source>
</evidence>
<feature type="transmembrane region" description="Helical" evidence="6">
    <location>
        <begin position="81"/>
        <end position="100"/>
    </location>
</feature>
<dbReference type="InterPro" id="IPR004797">
    <property type="entry name" value="Competence_ComEC/Rec2"/>
</dbReference>